<name>T1JEL0_STRMM</name>
<keyword evidence="6 13" id="KW-0378">Hydrolase</keyword>
<feature type="binding site" evidence="13">
    <location>
        <begin position="148"/>
        <end position="151"/>
    </location>
    <ligand>
        <name>ITP</name>
        <dbReference type="ChEBI" id="CHEBI:61402"/>
    </ligand>
</feature>
<comment type="function">
    <text evidence="9">Pyrophosphatase that hydrolyzes the non-canonical purine nucleotides inosine triphosphate (ITP), deoxyinosine triphosphate (dITP) as well as 2'-deoxy-N-6-hydroxylaminopurine triphosphate (dHAPTP) and xanthosine 5'-triphosphate (XTP) to their respective monophosphate derivatives. The enzyme does not distinguish between the deoxy- and ribose forms. Probably excludes non-canonical purines from RNA and DNA precursor pools, thus preventing their incorporation into RNA and DNA and avoiding chromosomal lesions.</text>
</comment>
<keyword evidence="5 13" id="KW-0547">Nucleotide-binding</keyword>
<feature type="binding site" evidence="13">
    <location>
        <position position="70"/>
    </location>
    <ligand>
        <name>Mg(2+)</name>
        <dbReference type="ChEBI" id="CHEBI:18420"/>
    </ligand>
</feature>
<feature type="binding site" evidence="13">
    <location>
        <position position="171"/>
    </location>
    <ligand>
        <name>ITP</name>
        <dbReference type="ChEBI" id="CHEBI:61402"/>
    </ligand>
</feature>
<dbReference type="CDD" id="cd00515">
    <property type="entry name" value="HAM1"/>
    <property type="match status" value="1"/>
</dbReference>
<dbReference type="PANTHER" id="PTHR11067">
    <property type="entry name" value="INOSINE TRIPHOSPHATE PYROPHOSPHATASE/HAM1 PROTEIN"/>
    <property type="match status" value="1"/>
</dbReference>
<keyword evidence="3 13" id="KW-0963">Cytoplasm</keyword>
<evidence type="ECO:0000256" key="10">
    <source>
        <dbReference type="ARBA" id="ARBA00093218"/>
    </source>
</evidence>
<comment type="catalytic activity">
    <reaction evidence="10">
        <text>ITP + H2O = IMP + diphosphate + H(+)</text>
        <dbReference type="Rhea" id="RHEA:29399"/>
        <dbReference type="ChEBI" id="CHEBI:15377"/>
        <dbReference type="ChEBI" id="CHEBI:15378"/>
        <dbReference type="ChEBI" id="CHEBI:33019"/>
        <dbReference type="ChEBI" id="CHEBI:58053"/>
        <dbReference type="ChEBI" id="CHEBI:61402"/>
        <dbReference type="EC" id="3.6.1.66"/>
    </reaction>
    <physiologicalReaction direction="left-to-right" evidence="10">
        <dbReference type="Rhea" id="RHEA:29400"/>
    </physiologicalReaction>
</comment>
<feature type="binding site" evidence="13">
    <location>
        <begin position="12"/>
        <end position="17"/>
    </location>
    <ligand>
        <name>ITP</name>
        <dbReference type="ChEBI" id="CHEBI:61402"/>
    </ligand>
</feature>
<reference evidence="15" key="2">
    <citation type="submission" date="2015-02" db="UniProtKB">
        <authorList>
            <consortium name="EnsemblMetazoa"/>
        </authorList>
    </citation>
    <scope>IDENTIFICATION</scope>
</reference>
<keyword evidence="8 13" id="KW-0546">Nucleotide metabolism</keyword>
<evidence type="ECO:0000256" key="5">
    <source>
        <dbReference type="ARBA" id="ARBA00022741"/>
    </source>
</evidence>
<keyword evidence="7 13" id="KW-0460">Magnesium</keyword>
<dbReference type="EMBL" id="JH432125">
    <property type="status" value="NOT_ANNOTATED_CDS"/>
    <property type="molecule type" value="Genomic_DNA"/>
</dbReference>
<dbReference type="InterPro" id="IPR002637">
    <property type="entry name" value="RdgB/HAM1"/>
</dbReference>
<dbReference type="Gene3D" id="3.90.950.10">
    <property type="match status" value="1"/>
</dbReference>
<dbReference type="Pfam" id="PF01725">
    <property type="entry name" value="Ham1p_like"/>
    <property type="match status" value="1"/>
</dbReference>
<evidence type="ECO:0000313" key="15">
    <source>
        <dbReference type="EnsemblMetazoa" id="SMAR012258-PA"/>
    </source>
</evidence>
<evidence type="ECO:0000256" key="6">
    <source>
        <dbReference type="ARBA" id="ARBA00022801"/>
    </source>
</evidence>
<keyword evidence="4 13" id="KW-0479">Metal-binding</keyword>
<dbReference type="NCBIfam" id="TIGR00042">
    <property type="entry name" value="RdgB/HAM1 family non-canonical purine NTP pyrophosphatase"/>
    <property type="match status" value="1"/>
</dbReference>
<comment type="cofactor">
    <cofactor evidence="13">
        <name>Mg(2+)</name>
        <dbReference type="ChEBI" id="CHEBI:18420"/>
    </cofactor>
    <cofactor evidence="13">
        <name>Mn(2+)</name>
        <dbReference type="ChEBI" id="CHEBI:29035"/>
    </cofactor>
    <text evidence="13">Binds 1 divalent metal cation per subunit; can use either Mg(2+) or Mn(2+).</text>
</comment>
<evidence type="ECO:0000256" key="7">
    <source>
        <dbReference type="ARBA" id="ARBA00022842"/>
    </source>
</evidence>
<dbReference type="GO" id="GO:0009204">
    <property type="term" value="P:deoxyribonucleoside triphosphate catabolic process"/>
    <property type="evidence" value="ECO:0007669"/>
    <property type="project" value="UniProtKB-UniRule"/>
</dbReference>
<dbReference type="OMA" id="YDPIFQP"/>
<comment type="subunit">
    <text evidence="13">Homodimer.</text>
</comment>
<evidence type="ECO:0000256" key="13">
    <source>
        <dbReference type="HAMAP-Rule" id="MF_03148"/>
    </source>
</evidence>
<dbReference type="PhylomeDB" id="T1JEL0"/>
<dbReference type="InterPro" id="IPR027502">
    <property type="entry name" value="ITPase"/>
</dbReference>
<dbReference type="Proteomes" id="UP000014500">
    <property type="component" value="Unassembled WGS sequence"/>
</dbReference>
<dbReference type="GO" id="GO:0035870">
    <property type="term" value="F:dITP diphosphatase activity"/>
    <property type="evidence" value="ECO:0007669"/>
    <property type="project" value="UniProtKB-UniRule"/>
</dbReference>
<dbReference type="EnsemblMetazoa" id="SMAR012258-RA">
    <property type="protein sequence ID" value="SMAR012258-PA"/>
    <property type="gene ID" value="SMAR012258"/>
</dbReference>
<feature type="binding site" evidence="13">
    <location>
        <begin position="176"/>
        <end position="177"/>
    </location>
    <ligand>
        <name>ITP</name>
        <dbReference type="ChEBI" id="CHEBI:61402"/>
    </ligand>
</feature>
<dbReference type="HAMAP" id="MF_03148">
    <property type="entry name" value="HAM1_NTPase"/>
    <property type="match status" value="1"/>
</dbReference>
<dbReference type="GO" id="GO:0005737">
    <property type="term" value="C:cytoplasm"/>
    <property type="evidence" value="ECO:0007669"/>
    <property type="project" value="UniProtKB-SubCell"/>
</dbReference>
<evidence type="ECO:0000256" key="12">
    <source>
        <dbReference type="ARBA" id="ARBA00093271"/>
    </source>
</evidence>
<keyword evidence="16" id="KW-1185">Reference proteome</keyword>
<accession>T1JEL0</accession>
<evidence type="ECO:0000256" key="8">
    <source>
        <dbReference type="ARBA" id="ARBA00023080"/>
    </source>
</evidence>
<dbReference type="AlphaFoldDB" id="T1JEL0"/>
<dbReference type="EC" id="3.6.1.66" evidence="13"/>
<feature type="binding site" evidence="13">
    <location>
        <begin position="70"/>
        <end position="71"/>
    </location>
    <ligand>
        <name>ITP</name>
        <dbReference type="ChEBI" id="CHEBI:61402"/>
    </ligand>
</feature>
<comment type="function">
    <text evidence="13">Pyrophosphatase that hydrolyzes non-canonical purine nucleotides such as inosine triphosphate (ITP), deoxyinosine triphosphate (dITP) or xanthosine 5'-triphosphate (XTP) to their respective monophosphate derivatives. The enzyme does not distinguish between the deoxy- and ribose forms. Probably excludes non-canonical purines from RNA and DNA precursor pools, thus preventing their incorporation into RNA and DNA and avoiding chromosomal lesions.</text>
</comment>
<evidence type="ECO:0000256" key="9">
    <source>
        <dbReference type="ARBA" id="ARBA00054940"/>
    </source>
</evidence>
<dbReference type="STRING" id="126957.T1JEL0"/>
<dbReference type="GO" id="GO:0046872">
    <property type="term" value="F:metal ion binding"/>
    <property type="evidence" value="ECO:0007669"/>
    <property type="project" value="UniProtKB-KW"/>
</dbReference>
<dbReference type="GO" id="GO:0036222">
    <property type="term" value="F:XTP diphosphatase activity"/>
    <property type="evidence" value="ECO:0007669"/>
    <property type="project" value="UniProtKB-UniRule"/>
</dbReference>
<comment type="similarity">
    <text evidence="2 13 14">Belongs to the HAM1 NTPase family.</text>
</comment>
<protein>
    <recommendedName>
        <fullName evidence="13">Inosine triphosphate pyrophosphatase</fullName>
        <shortName evidence="13">ITPase</shortName>
        <shortName evidence="13">Inosine triphosphatase</shortName>
        <ecNumber evidence="13">3.6.1.66</ecNumber>
    </recommendedName>
    <alternativeName>
        <fullName evidence="13">Non-canonical purine NTP pyrophosphatase</fullName>
    </alternativeName>
    <alternativeName>
        <fullName evidence="13">Non-standard purine NTP pyrophosphatase</fullName>
    </alternativeName>
    <alternativeName>
        <fullName evidence="13">Nucleoside-triphosphate diphosphatase</fullName>
    </alternativeName>
    <alternativeName>
        <fullName evidence="13">Nucleoside-triphosphate pyrophosphatase</fullName>
        <shortName evidence="13">NTPase</shortName>
    </alternativeName>
    <alternativeName>
        <fullName evidence="13">XTP/dITP diphosphatase</fullName>
    </alternativeName>
</protein>
<dbReference type="GO" id="GO:0009117">
    <property type="term" value="P:nucleotide metabolic process"/>
    <property type="evidence" value="ECO:0007669"/>
    <property type="project" value="UniProtKB-KW"/>
</dbReference>
<dbReference type="eggNOG" id="KOG3222">
    <property type="taxonomic scope" value="Eukaryota"/>
</dbReference>
<evidence type="ECO:0000313" key="16">
    <source>
        <dbReference type="Proteomes" id="UP000014500"/>
    </source>
</evidence>
<evidence type="ECO:0000256" key="2">
    <source>
        <dbReference type="ARBA" id="ARBA00008023"/>
    </source>
</evidence>
<dbReference type="GO" id="GO:0036220">
    <property type="term" value="F:ITP diphosphatase activity"/>
    <property type="evidence" value="ECO:0007669"/>
    <property type="project" value="UniProtKB-UniRule"/>
</dbReference>
<evidence type="ECO:0000256" key="14">
    <source>
        <dbReference type="RuleBase" id="RU003781"/>
    </source>
</evidence>
<comment type="subcellular location">
    <subcellularLocation>
        <location evidence="1 13">Cytoplasm</location>
    </subcellularLocation>
</comment>
<feature type="binding site" evidence="13">
    <location>
        <position position="54"/>
    </location>
    <ligand>
        <name>ITP</name>
        <dbReference type="ChEBI" id="CHEBI:61402"/>
    </ligand>
</feature>
<evidence type="ECO:0000256" key="1">
    <source>
        <dbReference type="ARBA" id="ARBA00004496"/>
    </source>
</evidence>
<evidence type="ECO:0000256" key="11">
    <source>
        <dbReference type="ARBA" id="ARBA00093255"/>
    </source>
</evidence>
<sequence length="195" mass="21379">MAEDPASIVFVTGNENKLKETLTILGKDFPYKIISQAIDLPEIQGEPDTISTEKCRTAAKLVQGPVIVEDTCLCFNALGGLPGPYIKWFAEKLGPAGLFRLLNSWEDKSAYALCTVAYSSGDPSTNPVILFRGKVNGKIVQPRGPAGFGWDPCFQPDGRTQTFGEMMESEKNAISHRTKAFVAMKEHFLKEGFDV</sequence>
<dbReference type="PANTHER" id="PTHR11067:SF9">
    <property type="entry name" value="INOSINE TRIPHOSPHATE PYROPHOSPHATASE"/>
    <property type="match status" value="1"/>
</dbReference>
<dbReference type="SUPFAM" id="SSF52972">
    <property type="entry name" value="ITPase-like"/>
    <property type="match status" value="1"/>
</dbReference>
<proteinExistence type="inferred from homology"/>
<evidence type="ECO:0000256" key="4">
    <source>
        <dbReference type="ARBA" id="ARBA00022723"/>
    </source>
</evidence>
<keyword evidence="13" id="KW-0464">Manganese</keyword>
<dbReference type="GO" id="GO:0000166">
    <property type="term" value="F:nucleotide binding"/>
    <property type="evidence" value="ECO:0007669"/>
    <property type="project" value="UniProtKB-KW"/>
</dbReference>
<dbReference type="FunFam" id="3.90.950.10:FF:000003">
    <property type="entry name" value="Inosine triphosphate pyrophosphatase"/>
    <property type="match status" value="1"/>
</dbReference>
<reference evidence="16" key="1">
    <citation type="submission" date="2011-05" db="EMBL/GenBank/DDBJ databases">
        <authorList>
            <person name="Richards S.R."/>
            <person name="Qu J."/>
            <person name="Jiang H."/>
            <person name="Jhangiani S.N."/>
            <person name="Agravi P."/>
            <person name="Goodspeed R."/>
            <person name="Gross S."/>
            <person name="Mandapat C."/>
            <person name="Jackson L."/>
            <person name="Mathew T."/>
            <person name="Pu L."/>
            <person name="Thornton R."/>
            <person name="Saada N."/>
            <person name="Wilczek-Boney K.B."/>
            <person name="Lee S."/>
            <person name="Kovar C."/>
            <person name="Wu Y."/>
            <person name="Scherer S.E."/>
            <person name="Worley K.C."/>
            <person name="Muzny D.M."/>
            <person name="Gibbs R."/>
        </authorList>
    </citation>
    <scope>NUCLEOTIDE SEQUENCE</scope>
    <source>
        <strain evidence="16">Brora</strain>
    </source>
</reference>
<organism evidence="15 16">
    <name type="scientific">Strigamia maritima</name>
    <name type="common">European centipede</name>
    <name type="synonym">Geophilus maritimus</name>
    <dbReference type="NCBI Taxonomy" id="126957"/>
    <lineage>
        <taxon>Eukaryota</taxon>
        <taxon>Metazoa</taxon>
        <taxon>Ecdysozoa</taxon>
        <taxon>Arthropoda</taxon>
        <taxon>Myriapoda</taxon>
        <taxon>Chilopoda</taxon>
        <taxon>Pleurostigmophora</taxon>
        <taxon>Geophilomorpha</taxon>
        <taxon>Linotaeniidae</taxon>
        <taxon>Strigamia</taxon>
    </lineage>
</organism>
<evidence type="ECO:0000256" key="3">
    <source>
        <dbReference type="ARBA" id="ARBA00022490"/>
    </source>
</evidence>
<comment type="catalytic activity">
    <reaction evidence="12">
        <text>N(6)-hydroxy-dATP + H2O = N(6)-hydroxy-dAMP + diphosphate + H(+)</text>
        <dbReference type="Rhea" id="RHEA:83971"/>
        <dbReference type="ChEBI" id="CHEBI:15377"/>
        <dbReference type="ChEBI" id="CHEBI:15378"/>
        <dbReference type="ChEBI" id="CHEBI:33019"/>
        <dbReference type="ChEBI" id="CHEBI:233529"/>
        <dbReference type="ChEBI" id="CHEBI:233530"/>
    </reaction>
    <physiologicalReaction direction="left-to-right" evidence="12">
        <dbReference type="Rhea" id="RHEA:83972"/>
    </physiologicalReaction>
</comment>
<comment type="catalytic activity">
    <reaction evidence="11">
        <text>dITP + H2O = dIMP + diphosphate + H(+)</text>
        <dbReference type="Rhea" id="RHEA:28342"/>
        <dbReference type="ChEBI" id="CHEBI:15377"/>
        <dbReference type="ChEBI" id="CHEBI:15378"/>
        <dbReference type="ChEBI" id="CHEBI:33019"/>
        <dbReference type="ChEBI" id="CHEBI:61194"/>
        <dbReference type="ChEBI" id="CHEBI:61382"/>
        <dbReference type="EC" id="3.6.1.66"/>
    </reaction>
    <physiologicalReaction direction="left-to-right" evidence="11">
        <dbReference type="Rhea" id="RHEA:28343"/>
    </physiologicalReaction>
</comment>
<comment type="catalytic activity">
    <reaction evidence="13">
        <text>XTP + H2O = XMP + diphosphate + H(+)</text>
        <dbReference type="Rhea" id="RHEA:28610"/>
        <dbReference type="ChEBI" id="CHEBI:15377"/>
        <dbReference type="ChEBI" id="CHEBI:15378"/>
        <dbReference type="ChEBI" id="CHEBI:33019"/>
        <dbReference type="ChEBI" id="CHEBI:57464"/>
        <dbReference type="ChEBI" id="CHEBI:61314"/>
        <dbReference type="EC" id="3.6.1.66"/>
    </reaction>
</comment>
<feature type="binding site" evidence="13">
    <location>
        <position position="42"/>
    </location>
    <ligand>
        <name>Mg(2+)</name>
        <dbReference type="ChEBI" id="CHEBI:18420"/>
    </ligand>
</feature>
<dbReference type="InterPro" id="IPR029001">
    <property type="entry name" value="ITPase-like_fam"/>
</dbReference>
<dbReference type="HOGENOM" id="CLU_082080_1_1_1"/>